<dbReference type="GO" id="GO:0098553">
    <property type="term" value="C:lumenal side of endoplasmic reticulum membrane"/>
    <property type="evidence" value="ECO:0007669"/>
    <property type="project" value="TreeGrafter"/>
</dbReference>
<evidence type="ECO:0000313" key="10">
    <source>
        <dbReference type="Proteomes" id="UP000271162"/>
    </source>
</evidence>
<dbReference type="OMA" id="SDPMISC"/>
<dbReference type="InterPro" id="IPR007369">
    <property type="entry name" value="Peptidase_A22B_SPP"/>
</dbReference>
<accession>A0A0N4Y6S9</accession>
<feature type="transmembrane region" description="Helical" evidence="8">
    <location>
        <begin position="233"/>
        <end position="255"/>
    </location>
</feature>
<dbReference type="STRING" id="27835.A0A0N4Y6S9"/>
<evidence type="ECO:0000256" key="7">
    <source>
        <dbReference type="SAM" id="MobiDB-lite"/>
    </source>
</evidence>
<sequence>MAPKVVRSLRQRDRKLSNPGPLDAKLVAAEISRGYPLARRATTNGYATSFVFLTAKNIDTGDEVQVCANYLQYKQKRIAPDVKSAKPVGLSFWRGKFNETSICPLPSGKEKSIRYNGTAVPIQYRIDTPCTPQFSDESSTFRNDSQFEVSQLKHYGAENAILLLEKGRLFTTRWHDYLFSDFYDPYINATTAIPTFFLYYHVFQEQILGLVKNEDVSQLQLRFHRPPQGPIDFSMVFIWLLAVGSVFGGGVWAFFRHRAGKDKLQMSTSSGYSPNSLSSDSASDRSCVGQCLTKYSNFIAIVLLMIILVGILMIGFFFRPFLVTFFNILLVIFGTISVYGCTLAVLSNFALSSCCTTQLGTDIPQRRWLPECRPSSIQLLVTLFSATICVSWFFYRRSPYAFILLDFINVTLCLHILKSLRLPSVKWIAVLMLCMFIYDAVMVFGTPFLTTSGCSIMLEVATGIDCSASGGDGYPMPPIDAALPEKFPMLMQVPHFDPMMSCIDLEIEKGFQMTILGLGDIIIPGYLVTHCFTMGGFPERTRIVYGALCSIGYGVGLILTFFALSFMNMAQPALIYLVPSTLLPVCLLACVRGEFGLLWNGSDELTESTASLKPNSVSQDDDDVTSPSSNSGTGEGSSSFREV</sequence>
<dbReference type="InterPro" id="IPR006639">
    <property type="entry name" value="Preselin/SPP"/>
</dbReference>
<keyword evidence="6 8" id="KW-0472">Membrane</keyword>
<dbReference type="GO" id="GO:0030660">
    <property type="term" value="C:Golgi-associated vesicle membrane"/>
    <property type="evidence" value="ECO:0007669"/>
    <property type="project" value="TreeGrafter"/>
</dbReference>
<dbReference type="Proteomes" id="UP000271162">
    <property type="component" value="Unassembled WGS sequence"/>
</dbReference>
<dbReference type="EMBL" id="UYSL01020607">
    <property type="protein sequence ID" value="VDL75404.1"/>
    <property type="molecule type" value="Genomic_DNA"/>
</dbReference>
<evidence type="ECO:0000256" key="6">
    <source>
        <dbReference type="ARBA" id="ARBA00023136"/>
    </source>
</evidence>
<evidence type="ECO:0000256" key="8">
    <source>
        <dbReference type="SAM" id="Phobius"/>
    </source>
</evidence>
<feature type="region of interest" description="Disordered" evidence="7">
    <location>
        <begin position="610"/>
        <end position="643"/>
    </location>
</feature>
<feature type="transmembrane region" description="Helical" evidence="8">
    <location>
        <begin position="298"/>
        <end position="318"/>
    </location>
</feature>
<feature type="compositionally biased region" description="Low complexity" evidence="7">
    <location>
        <begin position="626"/>
        <end position="643"/>
    </location>
</feature>
<evidence type="ECO:0000256" key="4">
    <source>
        <dbReference type="ARBA" id="ARBA00022801"/>
    </source>
</evidence>
<feature type="transmembrane region" description="Helical" evidence="8">
    <location>
        <begin position="510"/>
        <end position="532"/>
    </location>
</feature>
<evidence type="ECO:0000256" key="5">
    <source>
        <dbReference type="ARBA" id="ARBA00022989"/>
    </source>
</evidence>
<gene>
    <name evidence="9" type="ORF">NBR_LOCUS11815</name>
</gene>
<reference evidence="9 10" key="2">
    <citation type="submission" date="2018-11" db="EMBL/GenBank/DDBJ databases">
        <authorList>
            <consortium name="Pathogen Informatics"/>
        </authorList>
    </citation>
    <scope>NUCLEOTIDE SEQUENCE [LARGE SCALE GENOMIC DNA]</scope>
</reference>
<feature type="transmembrane region" description="Helical" evidence="8">
    <location>
        <begin position="573"/>
        <end position="591"/>
    </location>
</feature>
<keyword evidence="5 8" id="KW-1133">Transmembrane helix</keyword>
<keyword evidence="4" id="KW-0378">Hydrolase</keyword>
<reference evidence="11" key="1">
    <citation type="submission" date="2016-04" db="UniProtKB">
        <authorList>
            <consortium name="WormBaseParasite"/>
        </authorList>
    </citation>
    <scope>IDENTIFICATION</scope>
</reference>
<dbReference type="GO" id="GO:0005765">
    <property type="term" value="C:lysosomal membrane"/>
    <property type="evidence" value="ECO:0007669"/>
    <property type="project" value="TreeGrafter"/>
</dbReference>
<name>A0A0N4Y6S9_NIPBR</name>
<comment type="subcellular location">
    <subcellularLocation>
        <location evidence="1">Endomembrane system</location>
        <topology evidence="1">Multi-pass membrane protein</topology>
    </subcellularLocation>
</comment>
<comment type="similarity">
    <text evidence="2">Belongs to the peptidase A22B family.</text>
</comment>
<feature type="transmembrane region" description="Helical" evidence="8">
    <location>
        <begin position="324"/>
        <end position="346"/>
    </location>
</feature>
<feature type="transmembrane region" description="Helical" evidence="8">
    <location>
        <begin position="400"/>
        <end position="417"/>
    </location>
</feature>
<evidence type="ECO:0000313" key="9">
    <source>
        <dbReference type="EMBL" id="VDL75404.1"/>
    </source>
</evidence>
<evidence type="ECO:0000256" key="3">
    <source>
        <dbReference type="ARBA" id="ARBA00022692"/>
    </source>
</evidence>
<dbReference type="SMART" id="SM00730">
    <property type="entry name" value="PSN"/>
    <property type="match status" value="1"/>
</dbReference>
<feature type="transmembrane region" description="Helical" evidence="8">
    <location>
        <begin position="544"/>
        <end position="567"/>
    </location>
</feature>
<dbReference type="GO" id="GO:0033619">
    <property type="term" value="P:membrane protein proteolysis"/>
    <property type="evidence" value="ECO:0007669"/>
    <property type="project" value="TreeGrafter"/>
</dbReference>
<dbReference type="PANTHER" id="PTHR12174:SF103">
    <property type="entry name" value="INTRAMEMBRANE PROTEASE (IMPAS) FAMILY"/>
    <property type="match status" value="1"/>
</dbReference>
<dbReference type="Pfam" id="PF04258">
    <property type="entry name" value="Peptidase_A22B"/>
    <property type="match status" value="1"/>
</dbReference>
<protein>
    <submittedName>
        <fullName evidence="11">Signal peptide peptidase-like 2B</fullName>
    </submittedName>
</protein>
<evidence type="ECO:0000313" key="11">
    <source>
        <dbReference type="WBParaSite" id="NBR_0001181401-mRNA-1"/>
    </source>
</evidence>
<feature type="region of interest" description="Disordered" evidence="7">
    <location>
        <begin position="1"/>
        <end position="20"/>
    </location>
</feature>
<keyword evidence="10" id="KW-1185">Reference proteome</keyword>
<dbReference type="WBParaSite" id="NBR_0001181401-mRNA-1">
    <property type="protein sequence ID" value="NBR_0001181401-mRNA-1"/>
    <property type="gene ID" value="NBR_0001181401"/>
</dbReference>
<dbReference type="PANTHER" id="PTHR12174">
    <property type="entry name" value="SIGNAL PEPTIDE PEPTIDASE"/>
    <property type="match status" value="1"/>
</dbReference>
<evidence type="ECO:0000256" key="2">
    <source>
        <dbReference type="ARBA" id="ARBA00006859"/>
    </source>
</evidence>
<feature type="transmembrane region" description="Helical" evidence="8">
    <location>
        <begin position="429"/>
        <end position="449"/>
    </location>
</feature>
<feature type="transmembrane region" description="Helical" evidence="8">
    <location>
        <begin position="376"/>
        <end position="394"/>
    </location>
</feature>
<proteinExistence type="inferred from homology"/>
<keyword evidence="3 8" id="KW-0812">Transmembrane</keyword>
<evidence type="ECO:0000256" key="1">
    <source>
        <dbReference type="ARBA" id="ARBA00004127"/>
    </source>
</evidence>
<organism evidence="11">
    <name type="scientific">Nippostrongylus brasiliensis</name>
    <name type="common">Rat hookworm</name>
    <dbReference type="NCBI Taxonomy" id="27835"/>
    <lineage>
        <taxon>Eukaryota</taxon>
        <taxon>Metazoa</taxon>
        <taxon>Ecdysozoa</taxon>
        <taxon>Nematoda</taxon>
        <taxon>Chromadorea</taxon>
        <taxon>Rhabditida</taxon>
        <taxon>Rhabditina</taxon>
        <taxon>Rhabditomorpha</taxon>
        <taxon>Strongyloidea</taxon>
        <taxon>Heligmosomidae</taxon>
        <taxon>Nippostrongylus</taxon>
    </lineage>
</organism>
<dbReference type="AlphaFoldDB" id="A0A0N4Y6S9"/>
<dbReference type="GO" id="GO:0098554">
    <property type="term" value="C:cytoplasmic side of endoplasmic reticulum membrane"/>
    <property type="evidence" value="ECO:0007669"/>
    <property type="project" value="TreeGrafter"/>
</dbReference>
<dbReference type="GO" id="GO:0042500">
    <property type="term" value="F:aspartic endopeptidase activity, intramembrane cleaving"/>
    <property type="evidence" value="ECO:0007669"/>
    <property type="project" value="InterPro"/>
</dbReference>